<feature type="region of interest" description="Disordered" evidence="1">
    <location>
        <begin position="1"/>
        <end position="23"/>
    </location>
</feature>
<dbReference type="AlphaFoldDB" id="A0A6G1PEE9"/>
<organism evidence="2 3">
    <name type="scientific">Channa argus</name>
    <name type="common">Northern snakehead</name>
    <name type="synonym">Ophicephalus argus</name>
    <dbReference type="NCBI Taxonomy" id="215402"/>
    <lineage>
        <taxon>Eukaryota</taxon>
        <taxon>Metazoa</taxon>
        <taxon>Chordata</taxon>
        <taxon>Craniata</taxon>
        <taxon>Vertebrata</taxon>
        <taxon>Euteleostomi</taxon>
        <taxon>Actinopterygii</taxon>
        <taxon>Neopterygii</taxon>
        <taxon>Teleostei</taxon>
        <taxon>Neoteleostei</taxon>
        <taxon>Acanthomorphata</taxon>
        <taxon>Anabantaria</taxon>
        <taxon>Anabantiformes</taxon>
        <taxon>Channoidei</taxon>
        <taxon>Channidae</taxon>
        <taxon>Channa</taxon>
    </lineage>
</organism>
<evidence type="ECO:0000313" key="2">
    <source>
        <dbReference type="EMBL" id="KAF3688573.1"/>
    </source>
</evidence>
<proteinExistence type="predicted"/>
<evidence type="ECO:0000313" key="3">
    <source>
        <dbReference type="Proteomes" id="UP000503349"/>
    </source>
</evidence>
<reference evidence="2 3" key="1">
    <citation type="submission" date="2019-02" db="EMBL/GenBank/DDBJ databases">
        <title>Opniocepnalus argus genome.</title>
        <authorList>
            <person name="Zhou C."/>
            <person name="Xiao S."/>
        </authorList>
    </citation>
    <scope>NUCLEOTIDE SEQUENCE [LARGE SCALE GENOMIC DNA]</scope>
    <source>
        <strain evidence="2">OARG1902GOOAL</strain>
        <tissue evidence="2">Muscle</tissue>
    </source>
</reference>
<feature type="compositionally biased region" description="Basic and acidic residues" evidence="1">
    <location>
        <begin position="1"/>
        <end position="10"/>
    </location>
</feature>
<dbReference type="Proteomes" id="UP000503349">
    <property type="component" value="Chromosome 4"/>
</dbReference>
<gene>
    <name evidence="2" type="ORF">EXN66_Car004245</name>
</gene>
<evidence type="ECO:0000256" key="1">
    <source>
        <dbReference type="SAM" id="MobiDB-lite"/>
    </source>
</evidence>
<protein>
    <submittedName>
        <fullName evidence="2">Uncharacterized protein</fullName>
    </submittedName>
</protein>
<reference evidence="3" key="2">
    <citation type="submission" date="2019-02" db="EMBL/GenBank/DDBJ databases">
        <title>Opniocepnalus argus Var Kimnra genome.</title>
        <authorList>
            <person name="Zhou C."/>
            <person name="Xiao S."/>
        </authorList>
    </citation>
    <scope>NUCLEOTIDE SEQUENCE [LARGE SCALE GENOMIC DNA]</scope>
</reference>
<sequence length="76" mass="8983">MPSRDNESKKGFSKKRRIRDTDRKSKRELLLGTSWKLWTYSISDLRVDNLSKEGRTLSVTNSYFWQPHNSQTYCPG</sequence>
<accession>A0A6G1PEE9</accession>
<name>A0A6G1PEE9_CHAAH</name>
<keyword evidence="3" id="KW-1185">Reference proteome</keyword>
<dbReference type="EMBL" id="CM015715">
    <property type="protein sequence ID" value="KAF3688573.1"/>
    <property type="molecule type" value="Genomic_DNA"/>
</dbReference>